<keyword evidence="1" id="KW-0472">Membrane</keyword>
<dbReference type="AlphaFoldDB" id="A0A381PDH5"/>
<accession>A0A381PDH5</accession>
<proteinExistence type="predicted"/>
<keyword evidence="1" id="KW-1133">Transmembrane helix</keyword>
<sequence>MNKALLLAGVVLDLTGVVWILQGFDVLPGSFMTGQMIWAYIGIAVSMIGSVMIWIAVRGGSSERE</sequence>
<gene>
    <name evidence="2" type="ORF">METZ01_LOCUS17900</name>
</gene>
<evidence type="ECO:0000313" key="2">
    <source>
        <dbReference type="EMBL" id="SUZ65046.1"/>
    </source>
</evidence>
<organism evidence="2">
    <name type="scientific">marine metagenome</name>
    <dbReference type="NCBI Taxonomy" id="408172"/>
    <lineage>
        <taxon>unclassified sequences</taxon>
        <taxon>metagenomes</taxon>
        <taxon>ecological metagenomes</taxon>
    </lineage>
</organism>
<keyword evidence="1" id="KW-0812">Transmembrane</keyword>
<reference evidence="2" key="1">
    <citation type="submission" date="2018-05" db="EMBL/GenBank/DDBJ databases">
        <authorList>
            <person name="Lanie J.A."/>
            <person name="Ng W.-L."/>
            <person name="Kazmierczak K.M."/>
            <person name="Andrzejewski T.M."/>
            <person name="Davidsen T.M."/>
            <person name="Wayne K.J."/>
            <person name="Tettelin H."/>
            <person name="Glass J.I."/>
            <person name="Rusch D."/>
            <person name="Podicherti R."/>
            <person name="Tsui H.-C.T."/>
            <person name="Winkler M.E."/>
        </authorList>
    </citation>
    <scope>NUCLEOTIDE SEQUENCE</scope>
</reference>
<protein>
    <submittedName>
        <fullName evidence="2">Uncharacterized protein</fullName>
    </submittedName>
</protein>
<dbReference type="EMBL" id="UINC01000950">
    <property type="protein sequence ID" value="SUZ65046.1"/>
    <property type="molecule type" value="Genomic_DNA"/>
</dbReference>
<name>A0A381PDH5_9ZZZZ</name>
<evidence type="ECO:0000256" key="1">
    <source>
        <dbReference type="SAM" id="Phobius"/>
    </source>
</evidence>
<feature type="transmembrane region" description="Helical" evidence="1">
    <location>
        <begin position="36"/>
        <end position="57"/>
    </location>
</feature>